<name>A0ABT1PTX4_9ACTN</name>
<dbReference type="EMBL" id="JANFNG010000006">
    <property type="protein sequence ID" value="MCQ4081122.1"/>
    <property type="molecule type" value="Genomic_DNA"/>
</dbReference>
<proteinExistence type="predicted"/>
<protein>
    <submittedName>
        <fullName evidence="1">Uncharacterized protein</fullName>
    </submittedName>
</protein>
<dbReference type="RefSeq" id="WP_255920028.1">
    <property type="nucleotide sequence ID" value="NZ_JANFNG010000006.1"/>
</dbReference>
<evidence type="ECO:0000313" key="2">
    <source>
        <dbReference type="Proteomes" id="UP001057702"/>
    </source>
</evidence>
<comment type="caution">
    <text evidence="1">The sequence shown here is derived from an EMBL/GenBank/DDBJ whole genome shotgun (WGS) entry which is preliminary data.</text>
</comment>
<gene>
    <name evidence="1" type="ORF">NGB36_11035</name>
</gene>
<keyword evidence="2" id="KW-1185">Reference proteome</keyword>
<accession>A0ABT1PTX4</accession>
<sequence length="112" mass="12408">MLEYAPDVPIGVVEAKRYRADANDGVEQARRYAAKLGLSFAYATNGRQIVEIDYSGTAPTIREIDRFPTPEELWTRYLADQQADSSVGRCGAWCRCRAGGVRALPNGILEKL</sequence>
<evidence type="ECO:0000313" key="1">
    <source>
        <dbReference type="EMBL" id="MCQ4081122.1"/>
    </source>
</evidence>
<reference evidence="1" key="1">
    <citation type="submission" date="2022-06" db="EMBL/GenBank/DDBJ databases">
        <title>Draft genome sequence of Streptomyces sp. RB6PN25 isolated from peat swamp forest in Thailand.</title>
        <authorList>
            <person name="Duangmal K."/>
            <person name="Klaysubun C."/>
        </authorList>
    </citation>
    <scope>NUCLEOTIDE SEQUENCE</scope>
    <source>
        <strain evidence="1">RB6PN25</strain>
    </source>
</reference>
<dbReference type="Proteomes" id="UP001057702">
    <property type="component" value="Unassembled WGS sequence"/>
</dbReference>
<dbReference type="Gene3D" id="3.90.1570.30">
    <property type="match status" value="1"/>
</dbReference>
<organism evidence="1 2">
    <name type="scientific">Streptomyces humicola</name>
    <dbReference type="NCBI Taxonomy" id="2953240"/>
    <lineage>
        <taxon>Bacteria</taxon>
        <taxon>Bacillati</taxon>
        <taxon>Actinomycetota</taxon>
        <taxon>Actinomycetes</taxon>
        <taxon>Kitasatosporales</taxon>
        <taxon>Streptomycetaceae</taxon>
        <taxon>Streptomyces</taxon>
    </lineage>
</organism>